<proteinExistence type="inferred from homology"/>
<evidence type="ECO:0000256" key="1">
    <source>
        <dbReference type="ARBA" id="ARBA00004685"/>
    </source>
</evidence>
<dbReference type="PANTHER" id="PTHR33365:SF4">
    <property type="entry name" value="CYCLOCHLOROTINE BIOSYNTHESIS PROTEIN O"/>
    <property type="match status" value="1"/>
</dbReference>
<dbReference type="GO" id="GO:0043386">
    <property type="term" value="P:mycotoxin biosynthetic process"/>
    <property type="evidence" value="ECO:0007669"/>
    <property type="project" value="InterPro"/>
</dbReference>
<protein>
    <submittedName>
        <fullName evidence="3">Uncharacterized protein</fullName>
    </submittedName>
</protein>
<gene>
    <name evidence="3" type="ORF">CPB83DRAFT_861711</name>
</gene>
<comment type="pathway">
    <text evidence="1">Mycotoxin biosynthesis.</text>
</comment>
<organism evidence="3 4">
    <name type="scientific">Crepidotus variabilis</name>
    <dbReference type="NCBI Taxonomy" id="179855"/>
    <lineage>
        <taxon>Eukaryota</taxon>
        <taxon>Fungi</taxon>
        <taxon>Dikarya</taxon>
        <taxon>Basidiomycota</taxon>
        <taxon>Agaricomycotina</taxon>
        <taxon>Agaricomycetes</taxon>
        <taxon>Agaricomycetidae</taxon>
        <taxon>Agaricales</taxon>
        <taxon>Agaricineae</taxon>
        <taxon>Crepidotaceae</taxon>
        <taxon>Crepidotus</taxon>
    </lineage>
</organism>
<dbReference type="PANTHER" id="PTHR33365">
    <property type="entry name" value="YALI0B05434P"/>
    <property type="match status" value="1"/>
</dbReference>
<keyword evidence="4" id="KW-1185">Reference proteome</keyword>
<sequence length="159" mass="17831">MQPRTVALEVVDSERYGMHDDNDWASVTPLGHGFVKVGDGEDDFYAISMYHQIHCLNGFRKVLNGHRNDSRAEHDAMHNLHCLSYMRQMVLCNADLALEPAFLAKNTDGRLTQAAYGVGVTHQCRDWEQVRSFAEENFQLWKGGTTGFAASEISAQLLG</sequence>
<dbReference type="OrthoDB" id="3687641at2759"/>
<dbReference type="AlphaFoldDB" id="A0A9P6E7X2"/>
<dbReference type="EMBL" id="MU157903">
    <property type="protein sequence ID" value="KAF9524159.1"/>
    <property type="molecule type" value="Genomic_DNA"/>
</dbReference>
<evidence type="ECO:0000256" key="2">
    <source>
        <dbReference type="ARBA" id="ARBA00035112"/>
    </source>
</evidence>
<evidence type="ECO:0000313" key="3">
    <source>
        <dbReference type="EMBL" id="KAF9524159.1"/>
    </source>
</evidence>
<evidence type="ECO:0000313" key="4">
    <source>
        <dbReference type="Proteomes" id="UP000807306"/>
    </source>
</evidence>
<dbReference type="Proteomes" id="UP000807306">
    <property type="component" value="Unassembled WGS sequence"/>
</dbReference>
<accession>A0A9P6E7X2</accession>
<name>A0A9P6E7X2_9AGAR</name>
<dbReference type="InterPro" id="IPR021765">
    <property type="entry name" value="UstYa-like"/>
</dbReference>
<comment type="caution">
    <text evidence="3">The sequence shown here is derived from an EMBL/GenBank/DDBJ whole genome shotgun (WGS) entry which is preliminary data.</text>
</comment>
<dbReference type="Pfam" id="PF11807">
    <property type="entry name" value="UstYa"/>
    <property type="match status" value="1"/>
</dbReference>
<reference evidence="3" key="1">
    <citation type="submission" date="2020-11" db="EMBL/GenBank/DDBJ databases">
        <authorList>
            <consortium name="DOE Joint Genome Institute"/>
            <person name="Ahrendt S."/>
            <person name="Riley R."/>
            <person name="Andreopoulos W."/>
            <person name="Labutti K."/>
            <person name="Pangilinan J."/>
            <person name="Ruiz-Duenas F.J."/>
            <person name="Barrasa J.M."/>
            <person name="Sanchez-Garcia M."/>
            <person name="Camarero S."/>
            <person name="Miyauchi S."/>
            <person name="Serrano A."/>
            <person name="Linde D."/>
            <person name="Babiker R."/>
            <person name="Drula E."/>
            <person name="Ayuso-Fernandez I."/>
            <person name="Pacheco R."/>
            <person name="Padilla G."/>
            <person name="Ferreira P."/>
            <person name="Barriuso J."/>
            <person name="Kellner H."/>
            <person name="Castanera R."/>
            <person name="Alfaro M."/>
            <person name="Ramirez L."/>
            <person name="Pisabarro A.G."/>
            <person name="Kuo A."/>
            <person name="Tritt A."/>
            <person name="Lipzen A."/>
            <person name="He G."/>
            <person name="Yan M."/>
            <person name="Ng V."/>
            <person name="Cullen D."/>
            <person name="Martin F."/>
            <person name="Rosso M.-N."/>
            <person name="Henrissat B."/>
            <person name="Hibbett D."/>
            <person name="Martinez A.T."/>
            <person name="Grigoriev I.V."/>
        </authorList>
    </citation>
    <scope>NUCLEOTIDE SEQUENCE</scope>
    <source>
        <strain evidence="3">CBS 506.95</strain>
    </source>
</reference>
<comment type="similarity">
    <text evidence="2">Belongs to the ustYa family.</text>
</comment>